<proteinExistence type="predicted"/>
<keyword evidence="2" id="KW-1185">Reference proteome</keyword>
<accession>A0A1E5XPU1</accession>
<gene>
    <name evidence="1" type="ORF">VW23_020420</name>
</gene>
<evidence type="ECO:0008006" key="3">
    <source>
        <dbReference type="Google" id="ProtNLM"/>
    </source>
</evidence>
<protein>
    <recommendedName>
        <fullName evidence="3">Transporter</fullName>
    </recommendedName>
</protein>
<sequence>MAALASVSMVSGALAWDGARAYHLRPGGASDVSLALNLLHVENTLLGLGDTTLDVGVLTPTYRTSFDVMGNVGFVLIGLPVGGMTFDSLAGTIDTGIAQGDLVLGAGVGLVGMPALAPMDYAMHKPGFQAMVEGKLFLPTGDYDANRIVNLGQNRWTFQASLPISYALGDNMIDPELTTFEIRPVVVIFGDNEDPFGPATVMSQAPIFGIEGHITRNFNNSVWAAVDAYYETGGETSFDGVANGDGVETLALGATLGLVLSPNVATRMTYRHTVYSSDPDLTGHALEITAAYLF</sequence>
<dbReference type="Pfam" id="PF13557">
    <property type="entry name" value="Phenol_MetA_deg"/>
    <property type="match status" value="1"/>
</dbReference>
<dbReference type="EMBL" id="LAJE02000196">
    <property type="protein sequence ID" value="OEO30608.1"/>
    <property type="molecule type" value="Genomic_DNA"/>
</dbReference>
<evidence type="ECO:0000313" key="2">
    <source>
        <dbReference type="Proteomes" id="UP000095463"/>
    </source>
</evidence>
<evidence type="ECO:0000313" key="1">
    <source>
        <dbReference type="EMBL" id="OEO30608.1"/>
    </source>
</evidence>
<dbReference type="InterPro" id="IPR025737">
    <property type="entry name" value="FApF"/>
</dbReference>
<comment type="caution">
    <text evidence="1">The sequence shown here is derived from an EMBL/GenBank/DDBJ whole genome shotgun (WGS) entry which is preliminary data.</text>
</comment>
<dbReference type="Proteomes" id="UP000095463">
    <property type="component" value="Unassembled WGS sequence"/>
</dbReference>
<organism evidence="1 2">
    <name type="scientific">Devosia insulae DS-56</name>
    <dbReference type="NCBI Taxonomy" id="1116389"/>
    <lineage>
        <taxon>Bacteria</taxon>
        <taxon>Pseudomonadati</taxon>
        <taxon>Pseudomonadota</taxon>
        <taxon>Alphaproteobacteria</taxon>
        <taxon>Hyphomicrobiales</taxon>
        <taxon>Devosiaceae</taxon>
        <taxon>Devosia</taxon>
    </lineage>
</organism>
<dbReference type="AlphaFoldDB" id="A0A1E5XPU1"/>
<name>A0A1E5XPU1_9HYPH</name>
<reference evidence="1 2" key="1">
    <citation type="journal article" date="2015" name="Genome Announc.">
        <title>Genome Assemblies of Three Soil-Associated Devosia species: D. insulae, D. limi, and D. soli.</title>
        <authorList>
            <person name="Hassan Y.I."/>
            <person name="Lepp D."/>
            <person name="Zhou T."/>
        </authorList>
    </citation>
    <scope>NUCLEOTIDE SEQUENCE [LARGE SCALE GENOMIC DNA]</scope>
    <source>
        <strain evidence="1 2">DS-56</strain>
    </source>
</reference>